<name>A0A2P5E318_TREOI</name>
<dbReference type="AlphaFoldDB" id="A0A2P5E318"/>
<reference evidence="2" key="1">
    <citation type="submission" date="2016-06" db="EMBL/GenBank/DDBJ databases">
        <title>Parallel loss of symbiosis genes in relatives of nitrogen-fixing non-legume Parasponia.</title>
        <authorList>
            <person name="Van Velzen R."/>
            <person name="Holmer R."/>
            <person name="Bu F."/>
            <person name="Rutten L."/>
            <person name="Van Zeijl A."/>
            <person name="Liu W."/>
            <person name="Santuari L."/>
            <person name="Cao Q."/>
            <person name="Sharma T."/>
            <person name="Shen D."/>
            <person name="Roswanjaya Y."/>
            <person name="Wardhani T."/>
            <person name="Kalhor M.S."/>
            <person name="Jansen J."/>
            <person name="Van den Hoogen J."/>
            <person name="Gungor B."/>
            <person name="Hartog M."/>
            <person name="Hontelez J."/>
            <person name="Verver J."/>
            <person name="Yang W.-C."/>
            <person name="Schijlen E."/>
            <person name="Repin R."/>
            <person name="Schilthuizen M."/>
            <person name="Schranz E."/>
            <person name="Heidstra R."/>
            <person name="Miyata K."/>
            <person name="Fedorova E."/>
            <person name="Kohlen W."/>
            <person name="Bisseling T."/>
            <person name="Smit S."/>
            <person name="Geurts R."/>
        </authorList>
    </citation>
    <scope>NUCLEOTIDE SEQUENCE [LARGE SCALE GENOMIC DNA]</scope>
    <source>
        <strain evidence="2">cv. RG33-2</strain>
    </source>
</reference>
<dbReference type="InParanoid" id="A0A2P5E318"/>
<dbReference type="Proteomes" id="UP000237000">
    <property type="component" value="Unassembled WGS sequence"/>
</dbReference>
<proteinExistence type="predicted"/>
<comment type="caution">
    <text evidence="1">The sequence shown here is derived from an EMBL/GenBank/DDBJ whole genome shotgun (WGS) entry which is preliminary data.</text>
</comment>
<sequence length="55" mass="6028">MQLLHSNCIVSDDVAVQIMSMNKVGIKTSNIVAHVALQSGGLEKLPFELRNAYDK</sequence>
<protein>
    <submittedName>
        <fullName evidence="1">Uncharacterized protein</fullName>
    </submittedName>
</protein>
<accession>A0A2P5E318</accession>
<dbReference type="EMBL" id="JXTC01000232">
    <property type="protein sequence ID" value="PON79920.1"/>
    <property type="molecule type" value="Genomic_DNA"/>
</dbReference>
<feature type="non-terminal residue" evidence="1">
    <location>
        <position position="55"/>
    </location>
</feature>
<gene>
    <name evidence="1" type="ORF">TorRG33x02_234620</name>
</gene>
<organism evidence="1 2">
    <name type="scientific">Trema orientale</name>
    <name type="common">Charcoal tree</name>
    <name type="synonym">Celtis orientalis</name>
    <dbReference type="NCBI Taxonomy" id="63057"/>
    <lineage>
        <taxon>Eukaryota</taxon>
        <taxon>Viridiplantae</taxon>
        <taxon>Streptophyta</taxon>
        <taxon>Embryophyta</taxon>
        <taxon>Tracheophyta</taxon>
        <taxon>Spermatophyta</taxon>
        <taxon>Magnoliopsida</taxon>
        <taxon>eudicotyledons</taxon>
        <taxon>Gunneridae</taxon>
        <taxon>Pentapetalae</taxon>
        <taxon>rosids</taxon>
        <taxon>fabids</taxon>
        <taxon>Rosales</taxon>
        <taxon>Cannabaceae</taxon>
        <taxon>Trema</taxon>
    </lineage>
</organism>
<evidence type="ECO:0000313" key="1">
    <source>
        <dbReference type="EMBL" id="PON79920.1"/>
    </source>
</evidence>
<dbReference type="OrthoDB" id="1643882at2759"/>
<evidence type="ECO:0000313" key="2">
    <source>
        <dbReference type="Proteomes" id="UP000237000"/>
    </source>
</evidence>
<keyword evidence="2" id="KW-1185">Reference proteome</keyword>